<keyword evidence="2" id="KW-1185">Reference proteome</keyword>
<dbReference type="EMBL" id="PQXK01000042">
    <property type="protein sequence ID" value="TGO40085.1"/>
    <property type="molecule type" value="Genomic_DNA"/>
</dbReference>
<dbReference type="PANTHER" id="PTHR24148">
    <property type="entry name" value="ANKYRIN REPEAT DOMAIN-CONTAINING PROTEIN 39 HOMOLOG-RELATED"/>
    <property type="match status" value="1"/>
</dbReference>
<accession>A0A4Z1GTG7</accession>
<dbReference type="Pfam" id="PF26639">
    <property type="entry name" value="Het-6_barrel"/>
    <property type="match status" value="1"/>
</dbReference>
<sequence>MSFLSKDPDECHVFMASGTMTFPGVQVEAGVLPAKGLTLDIVNGMGSAINVAQLNLLEKLALPFLSSHSSLQQATTDKSRYHTRDDLLHAIWNTLVLSRQRWATKATSASRTLYHMFKSVAIPKEKWPLKNMWDWDKLDDVRSLYAKNATLRFAGRSFSDWVHIAMEVYEPNFDASVDDITKEIRGLPMQISSTLRNQRFLVTASGYIGYVPNETRRGDTIYILYGMDVPVVLRQNQDGTFELIGPCYVYGVMEGESMDDMQNGVFKERIFNIA</sequence>
<gene>
    <name evidence="1" type="ORF">BHYA_0042g00160</name>
</gene>
<evidence type="ECO:0000313" key="1">
    <source>
        <dbReference type="EMBL" id="TGO40085.1"/>
    </source>
</evidence>
<proteinExistence type="predicted"/>
<dbReference type="AlphaFoldDB" id="A0A4Z1GTG7"/>
<organism evidence="1 2">
    <name type="scientific">Botrytis hyacinthi</name>
    <dbReference type="NCBI Taxonomy" id="278943"/>
    <lineage>
        <taxon>Eukaryota</taxon>
        <taxon>Fungi</taxon>
        <taxon>Dikarya</taxon>
        <taxon>Ascomycota</taxon>
        <taxon>Pezizomycotina</taxon>
        <taxon>Leotiomycetes</taxon>
        <taxon>Helotiales</taxon>
        <taxon>Sclerotiniaceae</taxon>
        <taxon>Botrytis</taxon>
    </lineage>
</organism>
<protein>
    <recommendedName>
        <fullName evidence="3">Heterokaryon incompatibility domain-containing protein</fullName>
    </recommendedName>
</protein>
<reference evidence="1 2" key="1">
    <citation type="submission" date="2017-12" db="EMBL/GenBank/DDBJ databases">
        <title>Comparative genomics of Botrytis spp.</title>
        <authorList>
            <person name="Valero-Jimenez C.A."/>
            <person name="Tapia P."/>
            <person name="Veloso J."/>
            <person name="Silva-Moreno E."/>
            <person name="Staats M."/>
            <person name="Valdes J.H."/>
            <person name="Van Kan J.A.L."/>
        </authorList>
    </citation>
    <scope>NUCLEOTIDE SEQUENCE [LARGE SCALE GENOMIC DNA]</scope>
    <source>
        <strain evidence="1 2">Bh0001</strain>
    </source>
</reference>
<dbReference type="Proteomes" id="UP000297814">
    <property type="component" value="Unassembled WGS sequence"/>
</dbReference>
<comment type="caution">
    <text evidence="1">The sequence shown here is derived from an EMBL/GenBank/DDBJ whole genome shotgun (WGS) entry which is preliminary data.</text>
</comment>
<dbReference type="PANTHER" id="PTHR24148:SF64">
    <property type="entry name" value="HETEROKARYON INCOMPATIBILITY DOMAIN-CONTAINING PROTEIN"/>
    <property type="match status" value="1"/>
</dbReference>
<dbReference type="InterPro" id="IPR052895">
    <property type="entry name" value="HetReg/Transcr_Mod"/>
</dbReference>
<evidence type="ECO:0000313" key="2">
    <source>
        <dbReference type="Proteomes" id="UP000297814"/>
    </source>
</evidence>
<name>A0A4Z1GTG7_9HELO</name>
<evidence type="ECO:0008006" key="3">
    <source>
        <dbReference type="Google" id="ProtNLM"/>
    </source>
</evidence>